<feature type="domain" description="GH18" evidence="3">
    <location>
        <begin position="177"/>
        <end position="350"/>
    </location>
</feature>
<keyword evidence="2" id="KW-0472">Membrane</keyword>
<reference evidence="4" key="1">
    <citation type="journal article" date="2020" name="Cell">
        <title>Large-Scale Comparative Analyses of Tick Genomes Elucidate Their Genetic Diversity and Vector Capacities.</title>
        <authorList>
            <consortium name="Tick Genome and Microbiome Consortium (TIGMIC)"/>
            <person name="Jia N."/>
            <person name="Wang J."/>
            <person name="Shi W."/>
            <person name="Du L."/>
            <person name="Sun Y."/>
            <person name="Zhan W."/>
            <person name="Jiang J.F."/>
            <person name="Wang Q."/>
            <person name="Zhang B."/>
            <person name="Ji P."/>
            <person name="Bell-Sakyi L."/>
            <person name="Cui X.M."/>
            <person name="Yuan T.T."/>
            <person name="Jiang B.G."/>
            <person name="Yang W.F."/>
            <person name="Lam T.T."/>
            <person name="Chang Q.C."/>
            <person name="Ding S.J."/>
            <person name="Wang X.J."/>
            <person name="Zhu J.G."/>
            <person name="Ruan X.D."/>
            <person name="Zhao L."/>
            <person name="Wei J.T."/>
            <person name="Ye R.Z."/>
            <person name="Que T.C."/>
            <person name="Du C.H."/>
            <person name="Zhou Y.H."/>
            <person name="Cheng J.X."/>
            <person name="Dai P.F."/>
            <person name="Guo W.B."/>
            <person name="Han X.H."/>
            <person name="Huang E.J."/>
            <person name="Li L.F."/>
            <person name="Wei W."/>
            <person name="Gao Y.C."/>
            <person name="Liu J.Z."/>
            <person name="Shao H.Z."/>
            <person name="Wang X."/>
            <person name="Wang C.C."/>
            <person name="Yang T.C."/>
            <person name="Huo Q.B."/>
            <person name="Li W."/>
            <person name="Chen H.Y."/>
            <person name="Chen S.E."/>
            <person name="Zhou L.G."/>
            <person name="Ni X.B."/>
            <person name="Tian J.H."/>
            <person name="Sheng Y."/>
            <person name="Liu T."/>
            <person name="Pan Y.S."/>
            <person name="Xia L.Y."/>
            <person name="Li J."/>
            <person name="Zhao F."/>
            <person name="Cao W.C."/>
        </authorList>
    </citation>
    <scope>NUCLEOTIDE SEQUENCE</scope>
    <source>
        <strain evidence="4">Rmic-2018</strain>
    </source>
</reference>
<keyword evidence="5" id="KW-1185">Reference proteome</keyword>
<feature type="region of interest" description="Disordered" evidence="1">
    <location>
        <begin position="1"/>
        <end position="62"/>
    </location>
</feature>
<evidence type="ECO:0000313" key="5">
    <source>
        <dbReference type="Proteomes" id="UP000821866"/>
    </source>
</evidence>
<organism evidence="4 5">
    <name type="scientific">Rhipicephalus microplus</name>
    <name type="common">Cattle tick</name>
    <name type="synonym">Boophilus microplus</name>
    <dbReference type="NCBI Taxonomy" id="6941"/>
    <lineage>
        <taxon>Eukaryota</taxon>
        <taxon>Metazoa</taxon>
        <taxon>Ecdysozoa</taxon>
        <taxon>Arthropoda</taxon>
        <taxon>Chelicerata</taxon>
        <taxon>Arachnida</taxon>
        <taxon>Acari</taxon>
        <taxon>Parasitiformes</taxon>
        <taxon>Ixodida</taxon>
        <taxon>Ixodoidea</taxon>
        <taxon>Ixodidae</taxon>
        <taxon>Rhipicephalinae</taxon>
        <taxon>Rhipicephalus</taxon>
        <taxon>Boophilus</taxon>
    </lineage>
</organism>
<gene>
    <name evidence="4" type="ORF">HPB51_026451</name>
</gene>
<feature type="compositionally biased region" description="Low complexity" evidence="1">
    <location>
        <begin position="1"/>
        <end position="17"/>
    </location>
</feature>
<protein>
    <recommendedName>
        <fullName evidence="3">GH18 domain-containing protein</fullName>
    </recommendedName>
</protein>
<comment type="caution">
    <text evidence="4">The sequence shown here is derived from an EMBL/GenBank/DDBJ whole genome shotgun (WGS) entry which is preliminary data.</text>
</comment>
<evidence type="ECO:0000256" key="2">
    <source>
        <dbReference type="SAM" id="Phobius"/>
    </source>
</evidence>
<sequence length="546" mass="60852">MDHSSSHTSESQSSADSKLAAPVVLRTPKAPAETHEAVETLSSARPTVVQEPGVHVEEPREDEASQNDRYCIVIWVTGAALAFPFVVAVWLLLVPFIVHSNVTIEPMLPDLRVTMFRTTALDPWRDTPPKCLVPVVRPALAAQLKVGPPYNPNTTNLVPRLLFCLFNNTRVNSNSTYYNTTWHYVFEVLPFDLCNNVVYWSVGIENGALTSRLPSFDAHYGLHRLKNITNTLNYTTTKILLALGGYAEDAPHFSRLGREKDVLDELIRNFMSAVVRYGLSGVTVHWTEPSFDCRGHDDQRVLKILLRRLHASIKSLLPAGLVTVILEPGAVNELFAHDAADAVDHFFLATQRVVPSEPTNLGQICETVTRGMHAALRRLAGAVVPPKLRRSQLCLTDSVLPFLLYGSFDVQKTFTVSTNTVAERVPVYWGCNRAGVCRNDNVGDSCFVHVIPNVTMSPFDDWAFLTTQVSELGQRFSWRKINMSQIPPAPDDPPHACVLLLDFDGDNFVDQCRGSFSRYAFANHFYFGSLGYTLFNGSLTDAFRRC</sequence>
<reference evidence="4" key="2">
    <citation type="submission" date="2021-09" db="EMBL/GenBank/DDBJ databases">
        <authorList>
            <person name="Jia N."/>
            <person name="Wang J."/>
            <person name="Shi W."/>
            <person name="Du L."/>
            <person name="Sun Y."/>
            <person name="Zhan W."/>
            <person name="Jiang J."/>
            <person name="Wang Q."/>
            <person name="Zhang B."/>
            <person name="Ji P."/>
            <person name="Sakyi L.B."/>
            <person name="Cui X."/>
            <person name="Yuan T."/>
            <person name="Jiang B."/>
            <person name="Yang W."/>
            <person name="Lam T.T.-Y."/>
            <person name="Chang Q."/>
            <person name="Ding S."/>
            <person name="Wang X."/>
            <person name="Zhu J."/>
            <person name="Ruan X."/>
            <person name="Zhao L."/>
            <person name="Wei J."/>
            <person name="Que T."/>
            <person name="Du C."/>
            <person name="Cheng J."/>
            <person name="Dai P."/>
            <person name="Han X."/>
            <person name="Huang E."/>
            <person name="Gao Y."/>
            <person name="Liu J."/>
            <person name="Shao H."/>
            <person name="Ye R."/>
            <person name="Li L."/>
            <person name="Wei W."/>
            <person name="Wang X."/>
            <person name="Wang C."/>
            <person name="Huo Q."/>
            <person name="Li W."/>
            <person name="Guo W."/>
            <person name="Chen H."/>
            <person name="Chen S."/>
            <person name="Zhou L."/>
            <person name="Zhou L."/>
            <person name="Ni X."/>
            <person name="Tian J."/>
            <person name="Zhou Y."/>
            <person name="Sheng Y."/>
            <person name="Liu T."/>
            <person name="Pan Y."/>
            <person name="Xia L."/>
            <person name="Li J."/>
            <person name="Zhao F."/>
            <person name="Cao W."/>
        </authorList>
    </citation>
    <scope>NUCLEOTIDE SEQUENCE</scope>
    <source>
        <strain evidence="4">Rmic-2018</strain>
        <tissue evidence="4">Larvae</tissue>
    </source>
</reference>
<dbReference type="VEuPathDB" id="VectorBase:LOC119164452"/>
<dbReference type="EMBL" id="JABSTU010000401">
    <property type="protein sequence ID" value="KAH7994204.1"/>
    <property type="molecule type" value="Genomic_DNA"/>
</dbReference>
<evidence type="ECO:0000259" key="3">
    <source>
        <dbReference type="Pfam" id="PF00704"/>
    </source>
</evidence>
<dbReference type="Proteomes" id="UP000821866">
    <property type="component" value="Unassembled WGS sequence"/>
</dbReference>
<dbReference type="AlphaFoldDB" id="A0A9J6D2J6"/>
<evidence type="ECO:0000313" key="4">
    <source>
        <dbReference type="EMBL" id="KAH7994204.1"/>
    </source>
</evidence>
<dbReference type="Pfam" id="PF00704">
    <property type="entry name" value="Glyco_hydro_18"/>
    <property type="match status" value="1"/>
</dbReference>
<feature type="transmembrane region" description="Helical" evidence="2">
    <location>
        <begin position="70"/>
        <end position="98"/>
    </location>
</feature>
<name>A0A9J6D2J6_RHIMP</name>
<keyword evidence="2" id="KW-0812">Transmembrane</keyword>
<proteinExistence type="predicted"/>
<dbReference type="GO" id="GO:0005975">
    <property type="term" value="P:carbohydrate metabolic process"/>
    <property type="evidence" value="ECO:0007669"/>
    <property type="project" value="InterPro"/>
</dbReference>
<evidence type="ECO:0000256" key="1">
    <source>
        <dbReference type="SAM" id="MobiDB-lite"/>
    </source>
</evidence>
<dbReference type="SUPFAM" id="SSF51445">
    <property type="entry name" value="(Trans)glycosidases"/>
    <property type="match status" value="1"/>
</dbReference>
<dbReference type="Gene3D" id="3.20.20.80">
    <property type="entry name" value="Glycosidases"/>
    <property type="match status" value="1"/>
</dbReference>
<keyword evidence="2" id="KW-1133">Transmembrane helix</keyword>
<dbReference type="InterPro" id="IPR017853">
    <property type="entry name" value="GH"/>
</dbReference>
<dbReference type="InterPro" id="IPR001223">
    <property type="entry name" value="Glyco_hydro18_cat"/>
</dbReference>
<accession>A0A9J6D2J6</accession>